<accession>A0A0R2FUK2</accession>
<dbReference type="GO" id="GO:0016829">
    <property type="term" value="F:lyase activity"/>
    <property type="evidence" value="ECO:0007669"/>
    <property type="project" value="UniProtKB-KW"/>
</dbReference>
<dbReference type="NCBIfam" id="TIGR01608">
    <property type="entry name" value="citD"/>
    <property type="match status" value="1"/>
</dbReference>
<keyword evidence="6" id="KW-0456">Lyase</keyword>
<dbReference type="Proteomes" id="UP000051727">
    <property type="component" value="Unassembled WGS sequence"/>
</dbReference>
<dbReference type="OrthoDB" id="1120942at2"/>
<feature type="modified residue" description="O-(phosphoribosyl dephospho-coenzyme A)serine" evidence="4 5">
    <location>
        <position position="14"/>
    </location>
</feature>
<reference evidence="6 7" key="1">
    <citation type="journal article" date="2015" name="Genome Announc.">
        <title>Expanding the biotechnology potential of lactobacilli through comparative genomics of 213 strains and associated genera.</title>
        <authorList>
            <person name="Sun Z."/>
            <person name="Harris H.M."/>
            <person name="McCann A."/>
            <person name="Guo C."/>
            <person name="Argimon S."/>
            <person name="Zhang W."/>
            <person name="Yang X."/>
            <person name="Jeffery I.B."/>
            <person name="Cooney J.C."/>
            <person name="Kagawa T.F."/>
            <person name="Liu W."/>
            <person name="Song Y."/>
            <person name="Salvetti E."/>
            <person name="Wrobel A."/>
            <person name="Rasinkangas P."/>
            <person name="Parkhill J."/>
            <person name="Rea M.C."/>
            <person name="O'Sullivan O."/>
            <person name="Ritari J."/>
            <person name="Douillard F.P."/>
            <person name="Paul Ross R."/>
            <person name="Yang R."/>
            <person name="Briner A.E."/>
            <person name="Felis G.E."/>
            <person name="de Vos W.M."/>
            <person name="Barrangou R."/>
            <person name="Klaenhammer T.R."/>
            <person name="Caufield P.W."/>
            <person name="Cui Y."/>
            <person name="Zhang H."/>
            <person name="O'Toole P.W."/>
        </authorList>
    </citation>
    <scope>NUCLEOTIDE SEQUENCE [LARGE SCALE GENOMIC DNA]</scope>
    <source>
        <strain evidence="6 7">ATCC 27304</strain>
    </source>
</reference>
<evidence type="ECO:0000256" key="1">
    <source>
        <dbReference type="ARBA" id="ARBA00004496"/>
    </source>
</evidence>
<evidence type="ECO:0000256" key="2">
    <source>
        <dbReference type="ARBA" id="ARBA00022490"/>
    </source>
</evidence>
<evidence type="ECO:0000256" key="5">
    <source>
        <dbReference type="PIRSR" id="PIRSR002736-50"/>
    </source>
</evidence>
<protein>
    <recommendedName>
        <fullName evidence="4">Citrate lyase acyl carrier protein</fullName>
    </recommendedName>
    <alternativeName>
        <fullName evidence="4">Citrate lyase gamma chain</fullName>
    </alternativeName>
</protein>
<comment type="subcellular location">
    <subcellularLocation>
        <location evidence="1 4">Cytoplasm</location>
    </subcellularLocation>
</comment>
<name>A0A0R2FUK2_9LACO</name>
<comment type="caution">
    <text evidence="6">The sequence shown here is derived from an EMBL/GenBank/DDBJ whole genome shotgun (WGS) entry which is preliminary data.</text>
</comment>
<evidence type="ECO:0000313" key="6">
    <source>
        <dbReference type="EMBL" id="KRN32034.1"/>
    </source>
</evidence>
<dbReference type="PATRIC" id="fig|1618.3.peg.1301"/>
<comment type="subunit">
    <text evidence="4">Oligomer with a subunit composition of (alpha,beta,gamma)6.</text>
</comment>
<evidence type="ECO:0000256" key="4">
    <source>
        <dbReference type="HAMAP-Rule" id="MF_00805"/>
    </source>
</evidence>
<dbReference type="PIRSF" id="PIRSF002736">
    <property type="entry name" value="Citrt_lyas_gamma"/>
    <property type="match status" value="1"/>
</dbReference>
<dbReference type="InterPro" id="IPR023439">
    <property type="entry name" value="Mal_deCO2ase/Cit_lyase_ACP"/>
</dbReference>
<keyword evidence="2 4" id="KW-0963">Cytoplasm</keyword>
<dbReference type="NCBIfam" id="NF009726">
    <property type="entry name" value="PRK13253.1"/>
    <property type="match status" value="1"/>
</dbReference>
<keyword evidence="3 4" id="KW-0597">Phosphoprotein</keyword>
<dbReference type="InterPro" id="IPR006495">
    <property type="entry name" value="CitD"/>
</dbReference>
<proteinExistence type="inferred from homology"/>
<evidence type="ECO:0000256" key="3">
    <source>
        <dbReference type="ARBA" id="ARBA00022553"/>
    </source>
</evidence>
<dbReference type="EMBL" id="JQAR01000003">
    <property type="protein sequence ID" value="KRN32034.1"/>
    <property type="molecule type" value="Genomic_DNA"/>
</dbReference>
<evidence type="ECO:0000313" key="7">
    <source>
        <dbReference type="Proteomes" id="UP000051727"/>
    </source>
</evidence>
<dbReference type="Pfam" id="PF06857">
    <property type="entry name" value="ACP"/>
    <property type="match status" value="1"/>
</dbReference>
<dbReference type="GO" id="GO:0005737">
    <property type="term" value="C:cytoplasm"/>
    <property type="evidence" value="ECO:0007669"/>
    <property type="project" value="UniProtKB-SubCell"/>
</dbReference>
<dbReference type="RefSeq" id="WP_056990559.1">
    <property type="nucleotide sequence ID" value="NZ_JQAR01000003.1"/>
</dbReference>
<dbReference type="STRING" id="1618.IV36_GL001285"/>
<organism evidence="6 7">
    <name type="scientific">Liquorilactobacillus mali</name>
    <dbReference type="NCBI Taxonomy" id="1618"/>
    <lineage>
        <taxon>Bacteria</taxon>
        <taxon>Bacillati</taxon>
        <taxon>Bacillota</taxon>
        <taxon>Bacilli</taxon>
        <taxon>Lactobacillales</taxon>
        <taxon>Lactobacillaceae</taxon>
        <taxon>Liquorilactobacillus</taxon>
    </lineage>
</organism>
<dbReference type="HAMAP" id="MF_00805">
    <property type="entry name" value="CitD"/>
    <property type="match status" value="1"/>
</dbReference>
<comment type="function">
    <text evidence="4">Covalent carrier of the coenzyme of citrate lyase.</text>
</comment>
<comment type="similarity">
    <text evidence="4">Belongs to the CitD family.</text>
</comment>
<gene>
    <name evidence="4" type="primary">citD</name>
    <name evidence="6" type="ORF">IV36_GL001285</name>
</gene>
<dbReference type="AlphaFoldDB" id="A0A0R2FUK2"/>
<sequence>MEIKKTAIAGTLESSDVQIMLSAGSNGFEFDLESDVAKQFGDQIKETITKVLKMYDVKNAKIKVVDKGALDLVIKARAIAAVQRALDIVDAPKWEVLK</sequence>